<dbReference type="AlphaFoldDB" id="E3L8C7"/>
<dbReference type="Gene3D" id="3.50.30.30">
    <property type="match status" value="1"/>
</dbReference>
<sequence length="878" mass="95370">MAFHPTRSFLCFFITLALTTLTTVAQPISIPYSAPRYLVSFNRTKSSSLEKFQAHLNDLGVQYKILLDLTNQVPEVYYGVSVQLSNESDLEHLESFAHVERISRVEKLSQAGAFQKSLMLNQPINSTSSEYPPHVQTRISELHKMGVYGQGIRVALIDYGVDCSHPAMGNGFGPGFKIGFGRSFVDNHGDKKSAVKEAVNVNSQKKHFQNPCTQCQSHGTHVAGIVAASDAGYGFTGVAPNVTLGMYLVGCGVEESTSDDLLLAGFLQAYKDGADIISVSVGKIGGWGDSGEVLTAVNKLVQEKGAIIIAAAGNSGEEGLFFADYPASAKNVISVGSVEAQSQVVGKFKASTGKELTMYRTNTLNLPGEYPIYLTANSTSDPSDACDELPKHTPNLTSYAVLVKRGTCLFVDKVRNVATKGGKQILLYMNSTSFVPVPDQFDEFNVSIAPISLEDGKYIFNQAKKDPTGFKVSFPPSNHLYGIDLLSLVHDPHGGLPSAYSTYGPSFDFESPQPAIAAVGGNVVSTFSMTEGGYATMSGTSMAAPQIAGIAALILSARGKNFTGISMRSRLAAAGKLLDSPIVAKRLDTVVHQGGGLIDAYCAVWTNTTISTASLVLNDSVSFRGNQEFTIFNEGASTVDYVLDHRPALTMQTFSKDSKYGRPDEQPQWLNKSATVHIRPKKFRLKPGSSQVVKVKFSPPQKVNPRWLAVYSGYIAMSANLECESHNLPYYGVAGSLKEQSIIDRGPDENGTVIYPYLSFTRSTRKSANLPSEETPSPLNKTFIWNLKKNNSTDLNYRTLFGSPLIRADILPGNAVLSNPTSNHDFEKSFRGSRLIGLAAVINEDKSARRTEALCVTGEEKIKKDWEYWVSPEFKLRH</sequence>
<name>E3L8C7_PUCGT</name>
<dbReference type="PROSITE" id="PS51892">
    <property type="entry name" value="SUBTILASE"/>
    <property type="match status" value="1"/>
</dbReference>
<keyword evidence="5 8" id="KW-0378">Hydrolase</keyword>
<dbReference type="Proteomes" id="UP000008783">
    <property type="component" value="Unassembled WGS sequence"/>
</dbReference>
<dbReference type="PROSITE" id="PS00137">
    <property type="entry name" value="SUBTILASE_HIS"/>
    <property type="match status" value="1"/>
</dbReference>
<evidence type="ECO:0000256" key="3">
    <source>
        <dbReference type="ARBA" id="ARBA00022670"/>
    </source>
</evidence>
<dbReference type="InterPro" id="IPR023828">
    <property type="entry name" value="Peptidase_S8_Ser-AS"/>
</dbReference>
<dbReference type="PROSITE" id="PS00138">
    <property type="entry name" value="SUBTILASE_SER"/>
    <property type="match status" value="1"/>
</dbReference>
<evidence type="ECO:0000256" key="6">
    <source>
        <dbReference type="ARBA" id="ARBA00022825"/>
    </source>
</evidence>
<feature type="active site" description="Charge relay system" evidence="7 8">
    <location>
        <position position="158"/>
    </location>
</feature>
<evidence type="ECO:0008006" key="15">
    <source>
        <dbReference type="Google" id="ProtNLM"/>
    </source>
</evidence>
<dbReference type="PANTHER" id="PTHR43806:SF66">
    <property type="entry name" value="SERIN ENDOPEPTIDASE"/>
    <property type="match status" value="1"/>
</dbReference>
<dbReference type="SUPFAM" id="SSF52025">
    <property type="entry name" value="PA domain"/>
    <property type="match status" value="1"/>
</dbReference>
<dbReference type="InterPro" id="IPR034187">
    <property type="entry name" value="Peptidases_S8_5"/>
</dbReference>
<evidence type="ECO:0000259" key="10">
    <source>
        <dbReference type="Pfam" id="PF00082"/>
    </source>
</evidence>
<dbReference type="CDD" id="cd07489">
    <property type="entry name" value="Peptidases_S8_5"/>
    <property type="match status" value="1"/>
</dbReference>
<keyword evidence="3 8" id="KW-0645">Protease</keyword>
<dbReference type="FunFam" id="3.40.50.200:FF:000072">
    <property type="entry name" value="Uncharacterized protein"/>
    <property type="match status" value="1"/>
</dbReference>
<feature type="chain" id="PRO_5003174470" description="Peptidase S8/S53 domain-containing protein" evidence="9">
    <location>
        <begin position="26"/>
        <end position="878"/>
    </location>
</feature>
<dbReference type="Pfam" id="PF06280">
    <property type="entry name" value="fn3_5"/>
    <property type="match status" value="1"/>
</dbReference>
<evidence type="ECO:0000313" key="14">
    <source>
        <dbReference type="Proteomes" id="UP000008783"/>
    </source>
</evidence>
<keyword evidence="4 9" id="KW-0732">Signal</keyword>
<dbReference type="FunFam" id="3.40.50.200:FF:000036">
    <property type="entry name" value="Serin endopeptidase"/>
    <property type="match status" value="1"/>
</dbReference>
<keyword evidence="2" id="KW-0964">Secreted</keyword>
<evidence type="ECO:0000256" key="7">
    <source>
        <dbReference type="PIRSR" id="PIRSR615500-1"/>
    </source>
</evidence>
<comment type="similarity">
    <text evidence="1 8">Belongs to the peptidase S8 family.</text>
</comment>
<dbReference type="Pfam" id="PF00082">
    <property type="entry name" value="Peptidase_S8"/>
    <property type="match status" value="1"/>
</dbReference>
<dbReference type="InterPro" id="IPR046450">
    <property type="entry name" value="PA_dom_sf"/>
</dbReference>
<gene>
    <name evidence="13" type="ORF">PGTG_18581</name>
</gene>
<proteinExistence type="inferred from homology"/>
<evidence type="ECO:0000256" key="5">
    <source>
        <dbReference type="ARBA" id="ARBA00022801"/>
    </source>
</evidence>
<keyword evidence="2" id="KW-0134">Cell wall</keyword>
<feature type="signal peptide" evidence="9">
    <location>
        <begin position="1"/>
        <end position="25"/>
    </location>
</feature>
<evidence type="ECO:0000256" key="9">
    <source>
        <dbReference type="SAM" id="SignalP"/>
    </source>
</evidence>
<feature type="domain" description="C5a peptidase/Subtilisin-like protease SBT2-like Fn3-like" evidence="12">
    <location>
        <begin position="626"/>
        <end position="730"/>
    </location>
</feature>
<feature type="domain" description="Peptidase S8/S53" evidence="10">
    <location>
        <begin position="149"/>
        <end position="569"/>
    </location>
</feature>
<dbReference type="RefSeq" id="XP_003337221.2">
    <property type="nucleotide sequence ID" value="XM_003337173.2"/>
</dbReference>
<dbReference type="PANTHER" id="PTHR43806">
    <property type="entry name" value="PEPTIDASE S8"/>
    <property type="match status" value="1"/>
</dbReference>
<dbReference type="InterPro" id="IPR000209">
    <property type="entry name" value="Peptidase_S8/S53_dom"/>
</dbReference>
<evidence type="ECO:0000259" key="12">
    <source>
        <dbReference type="Pfam" id="PF06280"/>
    </source>
</evidence>
<dbReference type="KEGG" id="pgr:PGTG_18581"/>
<dbReference type="InterPro" id="IPR015500">
    <property type="entry name" value="Peptidase_S8_subtilisin-rel"/>
</dbReference>
<keyword evidence="6 8" id="KW-0720">Serine protease</keyword>
<evidence type="ECO:0000256" key="1">
    <source>
        <dbReference type="ARBA" id="ARBA00011073"/>
    </source>
</evidence>
<feature type="active site" description="Charge relay system" evidence="7 8">
    <location>
        <position position="218"/>
    </location>
</feature>
<evidence type="ECO:0000256" key="4">
    <source>
        <dbReference type="ARBA" id="ARBA00022729"/>
    </source>
</evidence>
<dbReference type="Gene3D" id="3.40.50.200">
    <property type="entry name" value="Peptidase S8/S53 domain"/>
    <property type="match status" value="1"/>
</dbReference>
<dbReference type="PRINTS" id="PR00723">
    <property type="entry name" value="SUBTILISIN"/>
</dbReference>
<keyword evidence="14" id="KW-1185">Reference proteome</keyword>
<dbReference type="eggNOG" id="KOG4266">
    <property type="taxonomic scope" value="Eukaryota"/>
</dbReference>
<evidence type="ECO:0000256" key="8">
    <source>
        <dbReference type="PROSITE-ProRule" id="PRU01240"/>
    </source>
</evidence>
<reference evidence="14" key="2">
    <citation type="journal article" date="2011" name="Proc. Natl. Acad. Sci. U.S.A.">
        <title>Obligate biotrophy features unraveled by the genomic analysis of rust fungi.</title>
        <authorList>
            <person name="Duplessis S."/>
            <person name="Cuomo C.A."/>
            <person name="Lin Y.-C."/>
            <person name="Aerts A."/>
            <person name="Tisserant E."/>
            <person name="Veneault-Fourrey C."/>
            <person name="Joly D.L."/>
            <person name="Hacquard S."/>
            <person name="Amselem J."/>
            <person name="Cantarel B.L."/>
            <person name="Chiu R."/>
            <person name="Coutinho P.M."/>
            <person name="Feau N."/>
            <person name="Field M."/>
            <person name="Frey P."/>
            <person name="Gelhaye E."/>
            <person name="Goldberg J."/>
            <person name="Grabherr M.G."/>
            <person name="Kodira C.D."/>
            <person name="Kohler A."/>
            <person name="Kuees U."/>
            <person name="Lindquist E.A."/>
            <person name="Lucas S.M."/>
            <person name="Mago R."/>
            <person name="Mauceli E."/>
            <person name="Morin E."/>
            <person name="Murat C."/>
            <person name="Pangilinan J.L."/>
            <person name="Park R."/>
            <person name="Pearson M."/>
            <person name="Quesneville H."/>
            <person name="Rouhier N."/>
            <person name="Sakthikumar S."/>
            <person name="Salamov A.A."/>
            <person name="Schmutz J."/>
            <person name="Selles B."/>
            <person name="Shapiro H."/>
            <person name="Tanguay P."/>
            <person name="Tuskan G.A."/>
            <person name="Henrissat B."/>
            <person name="Van de Peer Y."/>
            <person name="Rouze P."/>
            <person name="Ellis J.G."/>
            <person name="Dodds P.N."/>
            <person name="Schein J.E."/>
            <person name="Zhong S."/>
            <person name="Hamelin R.C."/>
            <person name="Grigoriev I.V."/>
            <person name="Szabo L.J."/>
            <person name="Martin F."/>
        </authorList>
    </citation>
    <scope>NUCLEOTIDE SEQUENCE [LARGE SCALE GENOMIC DNA]</scope>
    <source>
        <strain evidence="14">CRL 75-36-700-3 / race SCCL</strain>
    </source>
</reference>
<dbReference type="InterPro" id="IPR010435">
    <property type="entry name" value="C5a/SBT2-like_Fn3"/>
</dbReference>
<dbReference type="GO" id="GO:0005615">
    <property type="term" value="C:extracellular space"/>
    <property type="evidence" value="ECO:0000318"/>
    <property type="project" value="GO_Central"/>
</dbReference>
<feature type="active site" description="Charge relay system" evidence="7 8">
    <location>
        <position position="541"/>
    </location>
</feature>
<protein>
    <recommendedName>
        <fullName evidence="15">Peptidase S8/S53 domain-containing protein</fullName>
    </recommendedName>
</protein>
<dbReference type="InterPro" id="IPR022398">
    <property type="entry name" value="Peptidase_S8_His-AS"/>
</dbReference>
<evidence type="ECO:0000313" key="13">
    <source>
        <dbReference type="EMBL" id="EFP92802.2"/>
    </source>
</evidence>
<dbReference type="InterPro" id="IPR050131">
    <property type="entry name" value="Peptidase_S8_subtilisin-like"/>
</dbReference>
<reference key="1">
    <citation type="submission" date="2007-01" db="EMBL/GenBank/DDBJ databases">
        <title>The Genome Sequence of Puccinia graminis f. sp. tritici Strain CRL 75-36-700-3.</title>
        <authorList>
            <consortium name="The Broad Institute Genome Sequencing Platform"/>
            <person name="Birren B."/>
            <person name="Lander E."/>
            <person name="Galagan J."/>
            <person name="Nusbaum C."/>
            <person name="Devon K."/>
            <person name="Cuomo C."/>
            <person name="Jaffe D."/>
            <person name="Butler J."/>
            <person name="Alvarez P."/>
            <person name="Gnerre S."/>
            <person name="Grabherr M."/>
            <person name="Mauceli E."/>
            <person name="Brockman W."/>
            <person name="Young S."/>
            <person name="LaButti K."/>
            <person name="Sykes S."/>
            <person name="DeCaprio D."/>
            <person name="Crawford M."/>
            <person name="Koehrsen M."/>
            <person name="Engels R."/>
            <person name="Montgomery P."/>
            <person name="Pearson M."/>
            <person name="Howarth C."/>
            <person name="Larson L."/>
            <person name="White J."/>
            <person name="Zeng Q."/>
            <person name="Kodira C."/>
            <person name="Yandava C."/>
            <person name="Alvarado L."/>
            <person name="O'Leary S."/>
            <person name="Szabo L."/>
            <person name="Dean R."/>
            <person name="Schein J."/>
        </authorList>
    </citation>
    <scope>NUCLEOTIDE SEQUENCE</scope>
    <source>
        <strain>CRL 75-36-700-3</strain>
    </source>
</reference>
<evidence type="ECO:0000259" key="11">
    <source>
        <dbReference type="Pfam" id="PF02225"/>
    </source>
</evidence>
<dbReference type="VEuPathDB" id="FungiDB:PGTG_18581"/>
<dbReference type="GO" id="GO:0016020">
    <property type="term" value="C:membrane"/>
    <property type="evidence" value="ECO:0007669"/>
    <property type="project" value="InterPro"/>
</dbReference>
<accession>E3L8C7</accession>
<dbReference type="SUPFAM" id="SSF52743">
    <property type="entry name" value="Subtilisin-like"/>
    <property type="match status" value="1"/>
</dbReference>
<dbReference type="InterPro" id="IPR003137">
    <property type="entry name" value="PA_domain"/>
</dbReference>
<dbReference type="GO" id="GO:0004252">
    <property type="term" value="F:serine-type endopeptidase activity"/>
    <property type="evidence" value="ECO:0000318"/>
    <property type="project" value="GO_Central"/>
</dbReference>
<dbReference type="GO" id="GO:0006508">
    <property type="term" value="P:proteolysis"/>
    <property type="evidence" value="ECO:0007669"/>
    <property type="project" value="UniProtKB-KW"/>
</dbReference>
<dbReference type="EMBL" id="DS178373">
    <property type="protein sequence ID" value="EFP92802.2"/>
    <property type="molecule type" value="Genomic_DNA"/>
</dbReference>
<dbReference type="OrthoDB" id="3229693at2759"/>
<dbReference type="InParanoid" id="E3L8C7"/>
<dbReference type="InterPro" id="IPR036852">
    <property type="entry name" value="Peptidase_S8/S53_dom_sf"/>
</dbReference>
<dbReference type="Pfam" id="PF02225">
    <property type="entry name" value="PA"/>
    <property type="match status" value="1"/>
</dbReference>
<organism evidence="13 14">
    <name type="scientific">Puccinia graminis f. sp. tritici (strain CRL 75-36-700-3 / race SCCL)</name>
    <name type="common">Black stem rust fungus</name>
    <dbReference type="NCBI Taxonomy" id="418459"/>
    <lineage>
        <taxon>Eukaryota</taxon>
        <taxon>Fungi</taxon>
        <taxon>Dikarya</taxon>
        <taxon>Basidiomycota</taxon>
        <taxon>Pucciniomycotina</taxon>
        <taxon>Pucciniomycetes</taxon>
        <taxon>Pucciniales</taxon>
        <taxon>Pucciniaceae</taxon>
        <taxon>Puccinia</taxon>
    </lineage>
</organism>
<dbReference type="GeneID" id="10542515"/>
<evidence type="ECO:0000256" key="2">
    <source>
        <dbReference type="ARBA" id="ARBA00022512"/>
    </source>
</evidence>
<feature type="domain" description="PA" evidence="11">
    <location>
        <begin position="382"/>
        <end position="457"/>
    </location>
</feature>
<dbReference type="HOGENOM" id="CLU_003559_1_2_1"/>